<feature type="compositionally biased region" description="Acidic residues" evidence="1">
    <location>
        <begin position="56"/>
        <end position="70"/>
    </location>
</feature>
<proteinExistence type="predicted"/>
<comment type="caution">
    <text evidence="2">The sequence shown here is derived from an EMBL/GenBank/DDBJ whole genome shotgun (WGS) entry which is preliminary data.</text>
</comment>
<feature type="compositionally biased region" description="Polar residues" evidence="1">
    <location>
        <begin position="14"/>
        <end position="24"/>
    </location>
</feature>
<keyword evidence="3" id="KW-1185">Reference proteome</keyword>
<name>A0A4U1CTI7_9SPHI</name>
<feature type="compositionally biased region" description="Basic and acidic residues" evidence="1">
    <location>
        <begin position="40"/>
        <end position="50"/>
    </location>
</feature>
<dbReference type="RefSeq" id="WP_136840192.1">
    <property type="nucleotide sequence ID" value="NZ_SWBR01000002.1"/>
</dbReference>
<accession>A0A4U1CTI7</accession>
<feature type="region of interest" description="Disordered" evidence="1">
    <location>
        <begin position="1"/>
        <end position="70"/>
    </location>
</feature>
<evidence type="ECO:0000313" key="3">
    <source>
        <dbReference type="Proteomes" id="UP000309488"/>
    </source>
</evidence>
<organism evidence="2 3">
    <name type="scientific">Pedobacter polaris</name>
    <dbReference type="NCBI Taxonomy" id="2571273"/>
    <lineage>
        <taxon>Bacteria</taxon>
        <taxon>Pseudomonadati</taxon>
        <taxon>Bacteroidota</taxon>
        <taxon>Sphingobacteriia</taxon>
        <taxon>Sphingobacteriales</taxon>
        <taxon>Sphingobacteriaceae</taxon>
        <taxon>Pedobacter</taxon>
    </lineage>
</organism>
<dbReference type="EMBL" id="SWBR01000002">
    <property type="protein sequence ID" value="TKC10395.1"/>
    <property type="molecule type" value="Genomic_DNA"/>
</dbReference>
<reference evidence="2 3" key="1">
    <citation type="submission" date="2019-04" db="EMBL/GenBank/DDBJ databases">
        <title>Pedobacter sp. RP-3-22 sp. nov., isolated from Arctic soil.</title>
        <authorList>
            <person name="Dahal R.H."/>
            <person name="Kim D.-U."/>
        </authorList>
    </citation>
    <scope>NUCLEOTIDE SEQUENCE [LARGE SCALE GENOMIC DNA]</scope>
    <source>
        <strain evidence="2 3">RP-3-22</strain>
    </source>
</reference>
<feature type="compositionally biased region" description="Basic and acidic residues" evidence="1">
    <location>
        <begin position="1"/>
        <end position="12"/>
    </location>
</feature>
<protein>
    <submittedName>
        <fullName evidence="2">Uncharacterized protein</fullName>
    </submittedName>
</protein>
<gene>
    <name evidence="2" type="ORF">FA048_09400</name>
</gene>
<evidence type="ECO:0000313" key="2">
    <source>
        <dbReference type="EMBL" id="TKC10395.1"/>
    </source>
</evidence>
<dbReference type="AlphaFoldDB" id="A0A4U1CTI7"/>
<sequence>MNSKEKDPRDKVTNAPNEGVITNSDLKDLPEQIQGSDADYDSRSNTDIDINKGQAEIEDQEINPEDNPEK</sequence>
<evidence type="ECO:0000256" key="1">
    <source>
        <dbReference type="SAM" id="MobiDB-lite"/>
    </source>
</evidence>
<dbReference type="Proteomes" id="UP000309488">
    <property type="component" value="Unassembled WGS sequence"/>
</dbReference>